<dbReference type="GO" id="GO:0006491">
    <property type="term" value="P:N-glycan processing"/>
    <property type="evidence" value="ECO:0007669"/>
    <property type="project" value="TreeGrafter"/>
</dbReference>
<dbReference type="InterPro" id="IPR036607">
    <property type="entry name" value="PRKCSH"/>
</dbReference>
<reference evidence="8 9" key="1">
    <citation type="submission" date="2019-04" db="EMBL/GenBank/DDBJ databases">
        <title>Comparative genomics and transcriptomics to analyze fruiting body development in filamentous ascomycetes.</title>
        <authorList>
            <consortium name="DOE Joint Genome Institute"/>
            <person name="Lutkenhaus R."/>
            <person name="Traeger S."/>
            <person name="Breuer J."/>
            <person name="Kuo A."/>
            <person name="Lipzen A."/>
            <person name="Pangilinan J."/>
            <person name="Dilworth D."/>
            <person name="Sandor L."/>
            <person name="Poggeler S."/>
            <person name="Barry K."/>
            <person name="Grigoriev I.V."/>
            <person name="Nowrousian M."/>
        </authorList>
    </citation>
    <scope>NUCLEOTIDE SEQUENCE [LARGE SCALE GENOMIC DNA]</scope>
    <source>
        <strain evidence="8 9">CBS 389.68</strain>
    </source>
</reference>
<dbReference type="InterPro" id="IPR044865">
    <property type="entry name" value="MRH_dom"/>
</dbReference>
<evidence type="ECO:0000256" key="1">
    <source>
        <dbReference type="ARBA" id="ARBA00022387"/>
    </source>
</evidence>
<feature type="domain" description="MRH" evidence="7">
    <location>
        <begin position="417"/>
        <end position="539"/>
    </location>
</feature>
<dbReference type="SUPFAM" id="SSF50911">
    <property type="entry name" value="Mannose 6-phosphate receptor domain"/>
    <property type="match status" value="1"/>
</dbReference>
<organism evidence="8 9">
    <name type="scientific">Ascodesmis nigricans</name>
    <dbReference type="NCBI Taxonomy" id="341454"/>
    <lineage>
        <taxon>Eukaryota</taxon>
        <taxon>Fungi</taxon>
        <taxon>Dikarya</taxon>
        <taxon>Ascomycota</taxon>
        <taxon>Pezizomycotina</taxon>
        <taxon>Pezizomycetes</taxon>
        <taxon>Pezizales</taxon>
        <taxon>Ascodesmidaceae</taxon>
        <taxon>Ascodesmis</taxon>
    </lineage>
</organism>
<evidence type="ECO:0000256" key="4">
    <source>
        <dbReference type="ARBA" id="ARBA00023157"/>
    </source>
</evidence>
<dbReference type="EMBL" id="ML220112">
    <property type="protein sequence ID" value="TGZ85316.1"/>
    <property type="molecule type" value="Genomic_DNA"/>
</dbReference>
<dbReference type="InParanoid" id="A0A4S2N7X5"/>
<dbReference type="PROSITE" id="PS51914">
    <property type="entry name" value="MRH"/>
    <property type="match status" value="1"/>
</dbReference>
<keyword evidence="2 6" id="KW-0732">Signal</keyword>
<feature type="signal peptide" evidence="6">
    <location>
        <begin position="1"/>
        <end position="16"/>
    </location>
</feature>
<dbReference type="STRING" id="341454.A0A4S2N7X5"/>
<dbReference type="Pfam" id="PF13015">
    <property type="entry name" value="PRKCSH_1"/>
    <property type="match status" value="1"/>
</dbReference>
<evidence type="ECO:0000256" key="2">
    <source>
        <dbReference type="ARBA" id="ARBA00022729"/>
    </source>
</evidence>
<dbReference type="InterPro" id="IPR039794">
    <property type="entry name" value="Gtb1-like"/>
</dbReference>
<keyword evidence="4" id="KW-1015">Disulfide bond</keyword>
<evidence type="ECO:0000256" key="5">
    <source>
        <dbReference type="SAM" id="Coils"/>
    </source>
</evidence>
<keyword evidence="9" id="KW-1185">Reference proteome</keyword>
<dbReference type="PANTHER" id="PTHR12630:SF1">
    <property type="entry name" value="GLUCOSIDASE 2 SUBUNIT BETA"/>
    <property type="match status" value="1"/>
</dbReference>
<dbReference type="FunCoup" id="A0A4S2N7X5">
    <property type="interactions" value="541"/>
</dbReference>
<feature type="chain" id="PRO_5020820775" description="Glucosidase 2 subunit beta" evidence="6">
    <location>
        <begin position="17"/>
        <end position="556"/>
    </location>
</feature>
<dbReference type="Proteomes" id="UP000298138">
    <property type="component" value="Unassembled WGS sequence"/>
</dbReference>
<keyword evidence="5" id="KW-0175">Coiled coil</keyword>
<accession>A0A4S2N7X5</accession>
<dbReference type="Pfam" id="PF12999">
    <property type="entry name" value="PRKCSH-like"/>
    <property type="match status" value="1"/>
</dbReference>
<dbReference type="AlphaFoldDB" id="A0A4S2N7X5"/>
<dbReference type="PANTHER" id="PTHR12630">
    <property type="entry name" value="N-LINKED OLIGOSACCHARIDE PROCESSING"/>
    <property type="match status" value="1"/>
</dbReference>
<feature type="coiled-coil region" evidence="5">
    <location>
        <begin position="162"/>
        <end position="263"/>
    </location>
</feature>
<dbReference type="Gene3D" id="2.70.130.10">
    <property type="entry name" value="Mannose-6-phosphate receptor binding domain"/>
    <property type="match status" value="1"/>
</dbReference>
<dbReference type="GO" id="GO:0017177">
    <property type="term" value="C:glucosidase II complex"/>
    <property type="evidence" value="ECO:0007669"/>
    <property type="project" value="TreeGrafter"/>
</dbReference>
<dbReference type="InterPro" id="IPR028146">
    <property type="entry name" value="PRKCSH_N"/>
</dbReference>
<evidence type="ECO:0000256" key="6">
    <source>
        <dbReference type="SAM" id="SignalP"/>
    </source>
</evidence>
<gene>
    <name evidence="8" type="ORF">EX30DRAFT_357174</name>
</gene>
<evidence type="ECO:0000313" key="8">
    <source>
        <dbReference type="EMBL" id="TGZ85316.1"/>
    </source>
</evidence>
<dbReference type="OrthoDB" id="28322at2759"/>
<evidence type="ECO:0000259" key="7">
    <source>
        <dbReference type="PROSITE" id="PS51914"/>
    </source>
</evidence>
<name>A0A4S2N7X5_9PEZI</name>
<keyword evidence="3" id="KW-0256">Endoplasmic reticulum</keyword>
<proteinExistence type="predicted"/>
<evidence type="ECO:0000313" key="9">
    <source>
        <dbReference type="Proteomes" id="UP000298138"/>
    </source>
</evidence>
<dbReference type="InterPro" id="IPR009011">
    <property type="entry name" value="Man6P_isomerase_rcpt-bd_dom_sf"/>
</dbReference>
<evidence type="ECO:0000256" key="3">
    <source>
        <dbReference type="ARBA" id="ARBA00022824"/>
    </source>
</evidence>
<sequence length="556" mass="62126">MRPPLLLTVISSGVLAAANSLPRGVSPEDANLYLSSTETFTCITHPSITIPISRVNDDYCDCPDGSDEPGTSACANLPPQSLGIPGFYCDNAGHTPSFLPLSRVNDGVCDYDLCCDGSDEYLNVSDSKCENRCGEIGAAARKMAERRRKHRSRGMKGKEALLKKAVVMRREIEENIARVKTQIEGQEVKVGRLKEALKETEKSEREKIVVNPKPGRKVDVVVQVVRERVEELRGLLRKVLEQRDEAERKLAIAEGILKAFREEYNPNFNDEGVKRAVRAWEEYLAGGNAAREKNEDEERDLKEVVENPGINWEELAGPEEEENAASAIYQLEQYLPESARKWIHEKLEDLRQILVDNGVLSPLKTDDVNESPAVAKARTALNSAESDLSTSRNKLRDLENDLTGDYYTADVFRPLKGTCVDREFGEYRYEYCFLDNASQISLKDSGRTSLGGFSRFETRDETSRNAAAGVFASGWEEEHHEPLSGLVLVHERGQQCWNGPQRSAAVQLYCSAENELRSVVEAEKCVYKFEVGTPAVCEVYPEGKKKTEKNDGHVEL</sequence>
<protein>
    <recommendedName>
        <fullName evidence="1">Glucosidase 2 subunit beta</fullName>
    </recommendedName>
</protein>